<dbReference type="HOGENOM" id="CLU_272951_0_0_7"/>
<dbReference type="AlphaFoldDB" id="Q1CYH1"/>
<name>Q1CYH1_MYXXD</name>
<evidence type="ECO:0000256" key="6">
    <source>
        <dbReference type="SAM" id="Phobius"/>
    </source>
</evidence>
<dbReference type="EMBL" id="CP000113">
    <property type="protein sequence ID" value="ABF89193.1"/>
    <property type="molecule type" value="Genomic_DNA"/>
</dbReference>
<dbReference type="KEGG" id="mxa:MXAN_6428"/>
<evidence type="ECO:0000313" key="9">
    <source>
        <dbReference type="Proteomes" id="UP000002402"/>
    </source>
</evidence>
<keyword evidence="6" id="KW-0812">Transmembrane</keyword>
<evidence type="ECO:0000313" key="8">
    <source>
        <dbReference type="EMBL" id="ABF89193.1"/>
    </source>
</evidence>
<evidence type="ECO:0000256" key="2">
    <source>
        <dbReference type="ARBA" id="ARBA00022741"/>
    </source>
</evidence>
<dbReference type="PROSITE" id="PS00107">
    <property type="entry name" value="PROTEIN_KINASE_ATP"/>
    <property type="match status" value="1"/>
</dbReference>
<dbReference type="Pfam" id="PF00069">
    <property type="entry name" value="Pkinase"/>
    <property type="match status" value="1"/>
</dbReference>
<keyword evidence="9" id="KW-1185">Reference proteome</keyword>
<dbReference type="InterPro" id="IPR017441">
    <property type="entry name" value="Protein_kinase_ATP_BS"/>
</dbReference>
<reference evidence="8 9" key="1">
    <citation type="journal article" date="2006" name="Proc. Natl. Acad. Sci. U.S.A.">
        <title>Evolution of sensory complexity recorded in a myxobacterial genome.</title>
        <authorList>
            <person name="Goldman B.S."/>
            <person name="Nierman W.C."/>
            <person name="Kaiser D."/>
            <person name="Slater S.C."/>
            <person name="Durkin A.S."/>
            <person name="Eisen J.A."/>
            <person name="Ronning C.M."/>
            <person name="Barbazuk W.B."/>
            <person name="Blanchard M."/>
            <person name="Field C."/>
            <person name="Halling C."/>
            <person name="Hinkle G."/>
            <person name="Iartchuk O."/>
            <person name="Kim H.S."/>
            <person name="Mackenzie C."/>
            <person name="Madupu R."/>
            <person name="Miller N."/>
            <person name="Shvartsbeyn A."/>
            <person name="Sullivan S.A."/>
            <person name="Vaudin M."/>
            <person name="Wiegand R."/>
            <person name="Kaplan H.B."/>
        </authorList>
    </citation>
    <scope>NUCLEOTIDE SEQUENCE [LARGE SCALE GENOMIC DNA]</scope>
    <source>
        <strain evidence="9">DK1622</strain>
    </source>
</reference>
<feature type="domain" description="Protein kinase" evidence="7">
    <location>
        <begin position="111"/>
        <end position="369"/>
    </location>
</feature>
<proteinExistence type="predicted"/>
<dbReference type="EC" id="2.7.1.-" evidence="8"/>
<dbReference type="InterPro" id="IPR000719">
    <property type="entry name" value="Prot_kinase_dom"/>
</dbReference>
<evidence type="ECO:0000256" key="3">
    <source>
        <dbReference type="ARBA" id="ARBA00022777"/>
    </source>
</evidence>
<dbReference type="InterPro" id="IPR008271">
    <property type="entry name" value="Ser/Thr_kinase_AS"/>
</dbReference>
<dbReference type="InterPro" id="IPR011990">
    <property type="entry name" value="TPR-like_helical_dom_sf"/>
</dbReference>
<dbReference type="InterPro" id="IPR011009">
    <property type="entry name" value="Kinase-like_dom_sf"/>
</dbReference>
<dbReference type="PROSITE" id="PS50011">
    <property type="entry name" value="PROTEIN_KINASE_DOM"/>
    <property type="match status" value="1"/>
</dbReference>
<keyword evidence="4 5" id="KW-0067">ATP-binding</keyword>
<evidence type="ECO:0000256" key="4">
    <source>
        <dbReference type="ARBA" id="ARBA00022840"/>
    </source>
</evidence>
<dbReference type="PANTHER" id="PTHR43289:SF6">
    <property type="entry name" value="SERINE_THREONINE-PROTEIN KINASE NEKL-3"/>
    <property type="match status" value="1"/>
</dbReference>
<organism evidence="8 9">
    <name type="scientific">Myxococcus xanthus (strain DK1622)</name>
    <dbReference type="NCBI Taxonomy" id="246197"/>
    <lineage>
        <taxon>Bacteria</taxon>
        <taxon>Pseudomonadati</taxon>
        <taxon>Myxococcota</taxon>
        <taxon>Myxococcia</taxon>
        <taxon>Myxococcales</taxon>
        <taxon>Cystobacterineae</taxon>
        <taxon>Myxococcaceae</taxon>
        <taxon>Myxococcus</taxon>
    </lineage>
</organism>
<evidence type="ECO:0000259" key="7">
    <source>
        <dbReference type="PROSITE" id="PS50011"/>
    </source>
</evidence>
<keyword evidence="6" id="KW-1133">Transmembrane helix</keyword>
<dbReference type="Gene3D" id="1.25.40.10">
    <property type="entry name" value="Tetratricopeptide repeat domain"/>
    <property type="match status" value="4"/>
</dbReference>
<dbReference type="eggNOG" id="COG0515">
    <property type="taxonomic scope" value="Bacteria"/>
</dbReference>
<dbReference type="STRING" id="246197.MXAN_6428"/>
<gene>
    <name evidence="8" type="ordered locus">MXAN_6428</name>
</gene>
<dbReference type="GO" id="GO:0005524">
    <property type="term" value="F:ATP binding"/>
    <property type="evidence" value="ECO:0007669"/>
    <property type="project" value="UniProtKB-UniRule"/>
</dbReference>
<feature type="transmembrane region" description="Helical" evidence="6">
    <location>
        <begin position="393"/>
        <end position="413"/>
    </location>
</feature>
<protein>
    <submittedName>
        <fullName evidence="8">Serine/threonine kinase family protein</fullName>
        <ecNumber evidence="8">2.7.1.-</ecNumber>
    </submittedName>
</protein>
<accession>Q1CYH1</accession>
<evidence type="ECO:0000256" key="5">
    <source>
        <dbReference type="PROSITE-ProRule" id="PRU10141"/>
    </source>
</evidence>
<keyword evidence="2 5" id="KW-0547">Nucleotide-binding</keyword>
<dbReference type="SMART" id="SM00220">
    <property type="entry name" value="S_TKc"/>
    <property type="match status" value="1"/>
</dbReference>
<dbReference type="PROSITE" id="PS00108">
    <property type="entry name" value="PROTEIN_KINASE_ST"/>
    <property type="match status" value="1"/>
</dbReference>
<dbReference type="eggNOG" id="COG0457">
    <property type="taxonomic scope" value="Bacteria"/>
</dbReference>
<evidence type="ECO:0000256" key="1">
    <source>
        <dbReference type="ARBA" id="ARBA00022679"/>
    </source>
</evidence>
<dbReference type="CDD" id="cd14014">
    <property type="entry name" value="STKc_PknB_like"/>
    <property type="match status" value="1"/>
</dbReference>
<dbReference type="EnsemblBacteria" id="ABF89193">
    <property type="protein sequence ID" value="ABF89193"/>
    <property type="gene ID" value="MXAN_6428"/>
</dbReference>
<dbReference type="PANTHER" id="PTHR43289">
    <property type="entry name" value="MITOGEN-ACTIVATED PROTEIN KINASE KINASE KINASE 20-RELATED"/>
    <property type="match status" value="1"/>
</dbReference>
<keyword evidence="1 8" id="KW-0808">Transferase</keyword>
<dbReference type="Gene3D" id="1.10.510.10">
    <property type="entry name" value="Transferase(Phosphotransferase) domain 1"/>
    <property type="match status" value="1"/>
</dbReference>
<feature type="binding site" evidence="5">
    <location>
        <position position="140"/>
    </location>
    <ligand>
        <name>ATP</name>
        <dbReference type="ChEBI" id="CHEBI:30616"/>
    </ligand>
</feature>
<keyword evidence="3 8" id="KW-0418">Kinase</keyword>
<keyword evidence="6" id="KW-0472">Membrane</keyword>
<dbReference type="Proteomes" id="UP000002402">
    <property type="component" value="Chromosome"/>
</dbReference>
<dbReference type="SUPFAM" id="SSF56112">
    <property type="entry name" value="Protein kinase-like (PK-like)"/>
    <property type="match status" value="1"/>
</dbReference>
<dbReference type="Gene3D" id="3.30.200.20">
    <property type="entry name" value="Phosphorylase Kinase, domain 1"/>
    <property type="match status" value="1"/>
</dbReference>
<dbReference type="SUPFAM" id="SSF48452">
    <property type="entry name" value="TPR-like"/>
    <property type="match status" value="3"/>
</dbReference>
<dbReference type="GO" id="GO:0004674">
    <property type="term" value="F:protein serine/threonine kinase activity"/>
    <property type="evidence" value="ECO:0007669"/>
    <property type="project" value="TreeGrafter"/>
</dbReference>
<sequence>MRCPSMNRDDETELWLAIDEGILSREEAAALLQDARRLGRSPLELLQERGRISEETLASLMRENLVLEERPSGEQPSPEQTVTVDPVRAEQALAPGDADVPAFPLLGRERYQPVRFLGQGGMGRVFLAWDPRLRRQVALKFVRDEESHTRRFVSEARAQAKVKHERVCQVYEVGHVGGKVFIAMQYIDGQSLGAQVRSLTIEQKALVMREAALGVHAAHRVGLIHRDIKPSNIMVESSDDGTPRPYVMDFGLAREWNESVTASGAVLGTPHYMAPEQARGEVSGLDRRADVYSLGATLYFLLTGEVPIPGANGLEVLNSIATEEPRAPRLLAPGLPADLEAIALKCLEKDRDARYDSARALADDLERFLGGEPVLARTSFAYSLRKRLRKHRLLATVGAAALVTAGGALGWGIRARQEAAERERIVQRFTELVEGIESRGRYSALSRLHDIRQDRRALQAQMAELEAEIQRSGPQALGPGHHALGRGHLALGDEAKALEFLESSWRNGFRSPRAAYALALVSGRRYQQQLLEAQRIRVPALREAATREAERLYRDPALAWFKQSEGAQVPSREYVAALVAFYEGRFDDALLLADRAASELPWFHELPMLRGDVHAAQAFKRWNGGDPEGARASFEAGRKAYAAAIATAESDPAVYRSLALLENDAMVMELYGRGDVMPAYHRSLDALSRCLTIAPDDAQCVIRMARAHHRLAEHRLTHGGDGEEPLAKALEAARRALLVEPGLPAATFNLARSTWLQARYQIERGEDPRALLGEAAALFASIGVAHRDRAYHGDSGLVFTTWADYEEQIGRDSGGNRDKAILAYEAAIALDNRVPEDWINLGRAFFSRASRPLNAEAEQDLRRAAAALEEARALNPQHMALYFYAGQVDEQLARRRGRRGEDPRPVLAHGLEQYQRGIEINRRIPNFHNGMGVVHLLRAEDSWNRGEDPLPALEQARTCFEQAIAVAPGQGFAYANLGSLFVRRAHYLLALGESPLSSTHEAREALRQASERMPGAVWLRVLLGTVHVIQARVESDQGRDPGAAIARALKELHAALEVNSLEAEPWLQLGKAQALQAHWKAQRGSLQTESMEAAAKSFDRALTLSPDDPEYRLEAGRFYRRWAEHQNRTGRENGPLLLRGLEHAEQALKLRPDWAAARALRAGLKLEWVEAEPPGDPCTWRRQALDELTQALTHNSNLSNEWGGPLAGAQRLAACP</sequence>